<dbReference type="InterPro" id="IPR007814">
    <property type="entry name" value="PaaA_PaaC"/>
</dbReference>
<dbReference type="InterPro" id="IPR012347">
    <property type="entry name" value="Ferritin-like"/>
</dbReference>
<name>A0A2T1A791_9ACTN</name>
<dbReference type="NCBIfam" id="TIGR02158">
    <property type="entry name" value="PA_CoA_Oxy3"/>
    <property type="match status" value="1"/>
</dbReference>
<dbReference type="PANTHER" id="PTHR30458:SF0">
    <property type="entry name" value="1,2-PHENYLACETYL-COA EPOXIDASE, SUBUNIT C"/>
    <property type="match status" value="1"/>
</dbReference>
<dbReference type="InterPro" id="IPR052703">
    <property type="entry name" value="Aromatic_CoA_ox/epox"/>
</dbReference>
<comment type="caution">
    <text evidence="1">The sequence shown here is derived from an EMBL/GenBank/DDBJ whole genome shotgun (WGS) entry which is preliminary data.</text>
</comment>
<evidence type="ECO:0000313" key="2">
    <source>
        <dbReference type="Proteomes" id="UP000237752"/>
    </source>
</evidence>
<dbReference type="SUPFAM" id="SSF47240">
    <property type="entry name" value="Ferritin-like"/>
    <property type="match status" value="1"/>
</dbReference>
<dbReference type="Pfam" id="PF05138">
    <property type="entry name" value="PaaA_PaaC"/>
    <property type="match status" value="1"/>
</dbReference>
<dbReference type="AlphaFoldDB" id="A0A2T1A791"/>
<dbReference type="OrthoDB" id="9789947at2"/>
<sequence length="277" mass="30621">MGAVPEFAGERYAAETYSPLVDLTLRLGDDALVLSQRLMEWVASAPVLEEDVAIANIALDLLGQGRMLISYAGSIMSPPKSEDELAYLRQAREFRSSHLVEIPRGDFAQTMARQLVFSTYQSLLYAELTHSTDATIAAIAAKASKEVRYHLDHATQWVLRLGDGTDESHERMQAGLDVVWPYVDELFDADSGVEVYDGPQTDEKLRPLIDAGVCPDFGALREPCIDQLTAVIETATLTVPQTKWHARGGRRGVHTSDLDFLLAEMQSVHRAYPGATW</sequence>
<gene>
    <name evidence="1" type="ORF">CLV47_101323</name>
</gene>
<dbReference type="InterPro" id="IPR011882">
    <property type="entry name" value="PaaC"/>
</dbReference>
<dbReference type="GO" id="GO:0005829">
    <property type="term" value="C:cytosol"/>
    <property type="evidence" value="ECO:0007669"/>
    <property type="project" value="TreeGrafter"/>
</dbReference>
<dbReference type="EMBL" id="PVUE01000001">
    <property type="protein sequence ID" value="PRZ44198.1"/>
    <property type="molecule type" value="Genomic_DNA"/>
</dbReference>
<evidence type="ECO:0000313" key="1">
    <source>
        <dbReference type="EMBL" id="PRZ44198.1"/>
    </source>
</evidence>
<dbReference type="RefSeq" id="WP_106347239.1">
    <property type="nucleotide sequence ID" value="NZ_PVUE01000001.1"/>
</dbReference>
<dbReference type="InterPro" id="IPR009078">
    <property type="entry name" value="Ferritin-like_SF"/>
</dbReference>
<accession>A0A2T1A791</accession>
<dbReference type="Proteomes" id="UP000237752">
    <property type="component" value="Unassembled WGS sequence"/>
</dbReference>
<organism evidence="1 2">
    <name type="scientific">Antricoccus suffuscus</name>
    <dbReference type="NCBI Taxonomy" id="1629062"/>
    <lineage>
        <taxon>Bacteria</taxon>
        <taxon>Bacillati</taxon>
        <taxon>Actinomycetota</taxon>
        <taxon>Actinomycetes</taxon>
        <taxon>Geodermatophilales</taxon>
        <taxon>Antricoccaceae</taxon>
        <taxon>Antricoccus</taxon>
    </lineage>
</organism>
<dbReference type="PIRSF" id="PIRSF037834">
    <property type="entry name" value="PA_CoA_Oase3"/>
    <property type="match status" value="1"/>
</dbReference>
<protein>
    <submittedName>
        <fullName evidence="1">Ring-1,2-phenylacetyl-CoA epoxidase subunit PaaC</fullName>
    </submittedName>
</protein>
<keyword evidence="2" id="KW-1185">Reference proteome</keyword>
<dbReference type="PANTHER" id="PTHR30458">
    <property type="entry name" value="PHENYLACETIC ACID DEGRADATION PROTEIN PAA"/>
    <property type="match status" value="1"/>
</dbReference>
<dbReference type="GO" id="GO:0010124">
    <property type="term" value="P:phenylacetate catabolic process"/>
    <property type="evidence" value="ECO:0007669"/>
    <property type="project" value="InterPro"/>
</dbReference>
<reference evidence="1 2" key="1">
    <citation type="submission" date="2018-03" db="EMBL/GenBank/DDBJ databases">
        <title>Genomic Encyclopedia of Archaeal and Bacterial Type Strains, Phase II (KMG-II): from individual species to whole genera.</title>
        <authorList>
            <person name="Goeker M."/>
        </authorList>
    </citation>
    <scope>NUCLEOTIDE SEQUENCE [LARGE SCALE GENOMIC DNA]</scope>
    <source>
        <strain evidence="1 2">DSM 100065</strain>
    </source>
</reference>
<proteinExistence type="predicted"/>
<dbReference type="Gene3D" id="1.20.1260.10">
    <property type="match status" value="1"/>
</dbReference>